<dbReference type="EMBL" id="JAAQYK010000009">
    <property type="protein sequence ID" value="NNA47363.1"/>
    <property type="molecule type" value="Genomic_DNA"/>
</dbReference>
<protein>
    <submittedName>
        <fullName evidence="1">Uncharacterized protein</fullName>
    </submittedName>
</protein>
<comment type="caution">
    <text evidence="1">The sequence shown here is derived from an EMBL/GenBank/DDBJ whole genome shotgun (WGS) entry which is preliminary data.</text>
</comment>
<organism evidence="1 2">
    <name type="scientific">Pseudomonas lactis</name>
    <dbReference type="NCBI Taxonomy" id="1615674"/>
    <lineage>
        <taxon>Bacteria</taxon>
        <taxon>Pseudomonadati</taxon>
        <taxon>Pseudomonadota</taxon>
        <taxon>Gammaproteobacteria</taxon>
        <taxon>Pseudomonadales</taxon>
        <taxon>Pseudomonadaceae</taxon>
        <taxon>Pseudomonas</taxon>
    </lineage>
</organism>
<dbReference type="AlphaFoldDB" id="A0A7Y1Q1X2"/>
<sequence length="330" mass="36187">MEVTVRVMSSGQEVDRITGPLQIDGRQLAVIYRERLWPVEDGCIHVENEIDILGHDQRLDRAEWGVLVAHLVPKSLPARREECSELLRALFKDNLPDGVVRAVSSLAFVGLEQDARELLVDFLCEKHDSLSLSRQLQTQLLCSEISSAVACSVNSVHASGTSESDIEVDSIAEDESLQGWDWTATDEIQIPEIDDMGLRAVAGQIQGAIGTYRSLEKGTVIPSLVGPFGGTLWNEESILPPPASTRSPEERVLVERTGKLGTVALDLLRYFADNPGDRAAHAELVLGYHVTDINKILSGSLNHYLKKNQSGGWVCHPWVAGVLLVLDEAL</sequence>
<reference evidence="1 2" key="1">
    <citation type="journal article" date="2020" name="Front. Microbiol.">
        <title>Genetic Organization of the aprX-lipA2 Operon Affects the Proteolytic Potential of Pseudomonas Species in Milk.</title>
        <authorList>
            <person name="Maier C."/>
            <person name="Huptas C."/>
            <person name="von Neubeck M."/>
            <person name="Scherer S."/>
            <person name="Wenning M."/>
            <person name="Lucking G."/>
        </authorList>
    </citation>
    <scope>NUCLEOTIDE SEQUENCE [LARGE SCALE GENOMIC DNA]</scope>
    <source>
        <strain evidence="1 2">WS 4997</strain>
    </source>
</reference>
<dbReference type="Proteomes" id="UP000583279">
    <property type="component" value="Unassembled WGS sequence"/>
</dbReference>
<proteinExistence type="predicted"/>
<gene>
    <name evidence="1" type="ORF">HBO18_24900</name>
</gene>
<accession>A0A7Y1Q1X2</accession>
<evidence type="ECO:0000313" key="2">
    <source>
        <dbReference type="Proteomes" id="UP000583279"/>
    </source>
</evidence>
<dbReference type="RefSeq" id="WP_169856654.1">
    <property type="nucleotide sequence ID" value="NZ_JAAQYK010000009.1"/>
</dbReference>
<name>A0A7Y1Q1X2_9PSED</name>
<evidence type="ECO:0000313" key="1">
    <source>
        <dbReference type="EMBL" id="NNA47363.1"/>
    </source>
</evidence>